<evidence type="ECO:0000256" key="2">
    <source>
        <dbReference type="ARBA" id="ARBA00012729"/>
    </source>
</evidence>
<evidence type="ECO:0000256" key="1">
    <source>
        <dbReference type="ARBA" id="ARBA00000822"/>
    </source>
</evidence>
<dbReference type="GO" id="GO:0008061">
    <property type="term" value="F:chitin binding"/>
    <property type="evidence" value="ECO:0007669"/>
    <property type="project" value="InterPro"/>
</dbReference>
<dbReference type="Proteomes" id="UP000256869">
    <property type="component" value="Unassembled WGS sequence"/>
</dbReference>
<accession>A0A3D9IQ96</accession>
<dbReference type="InterPro" id="IPR001223">
    <property type="entry name" value="Glyco_hydro18_cat"/>
</dbReference>
<gene>
    <name evidence="10" type="ORF">DFP95_103156</name>
</gene>
<evidence type="ECO:0000256" key="5">
    <source>
        <dbReference type="ARBA" id="ARBA00023295"/>
    </source>
</evidence>
<dbReference type="Pfam" id="PF00704">
    <property type="entry name" value="Glyco_hydro_18"/>
    <property type="match status" value="1"/>
</dbReference>
<dbReference type="InterPro" id="IPR012854">
    <property type="entry name" value="Cu_amine_oxidase-like_N"/>
</dbReference>
<dbReference type="EMBL" id="QRDY01000003">
    <property type="protein sequence ID" value="RED63915.1"/>
    <property type="molecule type" value="Genomic_DNA"/>
</dbReference>
<dbReference type="InterPro" id="IPR029070">
    <property type="entry name" value="Chitinase_insertion_sf"/>
</dbReference>
<dbReference type="EC" id="3.2.1.14" evidence="2"/>
<dbReference type="PROSITE" id="PS51910">
    <property type="entry name" value="GH18_2"/>
    <property type="match status" value="1"/>
</dbReference>
<dbReference type="SUPFAM" id="SSF51445">
    <property type="entry name" value="(Trans)glycosidases"/>
    <property type="match status" value="1"/>
</dbReference>
<dbReference type="SUPFAM" id="SSF54556">
    <property type="entry name" value="Chitinase insertion domain"/>
    <property type="match status" value="1"/>
</dbReference>
<dbReference type="CDD" id="cd06548">
    <property type="entry name" value="GH18_chitinase"/>
    <property type="match status" value="1"/>
</dbReference>
<keyword evidence="5 6" id="KW-0326">Glycosidase</keyword>
<reference evidence="10 11" key="1">
    <citation type="submission" date="2018-07" db="EMBL/GenBank/DDBJ databases">
        <title>Genomic Encyclopedia of Type Strains, Phase III (KMG-III): the genomes of soil and plant-associated and newly described type strains.</title>
        <authorList>
            <person name="Whitman W."/>
        </authorList>
    </citation>
    <scope>NUCLEOTIDE SEQUENCE [LARGE SCALE GENOMIC DNA]</scope>
    <source>
        <strain evidence="10 11">CECT 8236</strain>
    </source>
</reference>
<dbReference type="InterPro" id="IPR036582">
    <property type="entry name" value="Mao_N_sf"/>
</dbReference>
<keyword evidence="8" id="KW-0732">Signal</keyword>
<dbReference type="Gene3D" id="3.30.457.10">
    <property type="entry name" value="Copper amine oxidase-like, N-terminal domain"/>
    <property type="match status" value="1"/>
</dbReference>
<evidence type="ECO:0000256" key="8">
    <source>
        <dbReference type="SAM" id="SignalP"/>
    </source>
</evidence>
<dbReference type="Gene3D" id="3.20.20.80">
    <property type="entry name" value="Glycosidases"/>
    <property type="match status" value="1"/>
</dbReference>
<keyword evidence="4" id="KW-0146">Chitin degradation</keyword>
<dbReference type="InterPro" id="IPR050314">
    <property type="entry name" value="Glycosyl_Hydrlase_18"/>
</dbReference>
<comment type="catalytic activity">
    <reaction evidence="1">
        <text>Random endo-hydrolysis of N-acetyl-beta-D-glucosaminide (1-&gt;4)-beta-linkages in chitin and chitodextrins.</text>
        <dbReference type="EC" id="3.2.1.14"/>
    </reaction>
</comment>
<dbReference type="PANTHER" id="PTHR11177:SF317">
    <property type="entry name" value="CHITINASE 12-RELATED"/>
    <property type="match status" value="1"/>
</dbReference>
<comment type="caution">
    <text evidence="10">The sequence shown here is derived from an EMBL/GenBank/DDBJ whole genome shotgun (WGS) entry which is preliminary data.</text>
</comment>
<evidence type="ECO:0000256" key="4">
    <source>
        <dbReference type="ARBA" id="ARBA00023024"/>
    </source>
</evidence>
<dbReference type="SUPFAM" id="SSF55383">
    <property type="entry name" value="Copper amine oxidase, domain N"/>
    <property type="match status" value="1"/>
</dbReference>
<dbReference type="InterPro" id="IPR001579">
    <property type="entry name" value="Glyco_hydro_18_chit_AS"/>
</dbReference>
<evidence type="ECO:0000313" key="11">
    <source>
        <dbReference type="Proteomes" id="UP000256869"/>
    </source>
</evidence>
<proteinExistence type="inferred from homology"/>
<dbReference type="OrthoDB" id="9775889at2"/>
<evidence type="ECO:0000313" key="10">
    <source>
        <dbReference type="EMBL" id="RED63915.1"/>
    </source>
</evidence>
<dbReference type="PANTHER" id="PTHR11177">
    <property type="entry name" value="CHITINASE"/>
    <property type="match status" value="1"/>
</dbReference>
<dbReference type="Gene3D" id="3.10.50.10">
    <property type="match status" value="1"/>
</dbReference>
<dbReference type="Pfam" id="PF07833">
    <property type="entry name" value="Cu_amine_oxidN1"/>
    <property type="match status" value="1"/>
</dbReference>
<evidence type="ECO:0000259" key="9">
    <source>
        <dbReference type="PROSITE" id="PS51910"/>
    </source>
</evidence>
<dbReference type="GO" id="GO:0005975">
    <property type="term" value="P:carbohydrate metabolic process"/>
    <property type="evidence" value="ECO:0007669"/>
    <property type="project" value="InterPro"/>
</dbReference>
<dbReference type="InterPro" id="IPR011583">
    <property type="entry name" value="Chitinase_II/V-like_cat"/>
</dbReference>
<dbReference type="GO" id="GO:0008843">
    <property type="term" value="F:endochitinase activity"/>
    <property type="evidence" value="ECO:0007669"/>
    <property type="project" value="UniProtKB-EC"/>
</dbReference>
<dbReference type="AlphaFoldDB" id="A0A3D9IQ96"/>
<keyword evidence="3 6" id="KW-0378">Hydrolase</keyword>
<evidence type="ECO:0000256" key="6">
    <source>
        <dbReference type="RuleBase" id="RU000489"/>
    </source>
</evidence>
<comment type="similarity">
    <text evidence="7">Belongs to the glycosyl hydrolase 18 family.</text>
</comment>
<dbReference type="RefSeq" id="WP_115992018.1">
    <property type="nucleotide sequence ID" value="NZ_QRDY01000003.1"/>
</dbReference>
<keyword evidence="11" id="KW-1185">Reference proteome</keyword>
<evidence type="ECO:0000256" key="3">
    <source>
        <dbReference type="ARBA" id="ARBA00022801"/>
    </source>
</evidence>
<evidence type="ECO:0000256" key="7">
    <source>
        <dbReference type="RuleBase" id="RU004453"/>
    </source>
</evidence>
<feature type="signal peptide" evidence="8">
    <location>
        <begin position="1"/>
        <end position="29"/>
    </location>
</feature>
<dbReference type="PROSITE" id="PS01095">
    <property type="entry name" value="GH18_1"/>
    <property type="match status" value="1"/>
</dbReference>
<dbReference type="GO" id="GO:0006032">
    <property type="term" value="P:chitin catabolic process"/>
    <property type="evidence" value="ECO:0007669"/>
    <property type="project" value="UniProtKB-KW"/>
</dbReference>
<sequence length="523" mass="57667">MKANTTRLRLMLLLIVIGFAALPPQSSHAGNEIKLTYENTRIVFAAPPITLNANTYVETRPFIQPIGLSIEWIDKTQFKLAKPDLTLVMDVNSTLARLNGIQVYLTVPPVLRQGKLFLPVRPMATLLNLNLSWQASTYTISLSPKSSNTIPQPPITEPVPNPSSPYKVIAYYPSWAVYQNYPVSKIAAPSITHINYAFANIQDGQVVMGDPLTDTSNFRELRKLKETNPHLKTLISVGGWTWSGDFSDAALTVYSRNRFADSVVQFLRVNGFNGVDLDWEYPVAGGLASNVTRPEDKRNYTLLLQAVRDKLDAAEAADGKAYLLTIAAGAFTGFANQTEIAKVAATTDWINLMTYDYHGDWESSSNHLAPLYADPADPASAKSNIDSTVKAYIGAKVPADKLILGIPLYGRSWTECGTTNQGLYQSCNGAAPGVIADGVHEYGNLEEQGWINGNGFVRYWNDTAKVPWLYKKTTGTFVTYEDPESIAYKADYIKTKKLGGAMLWEISQDFNGTLLNKLVNSLK</sequence>
<keyword evidence="4" id="KW-0119">Carbohydrate metabolism</keyword>
<name>A0A3D9IQ96_9BACL</name>
<dbReference type="SMART" id="SM00636">
    <property type="entry name" value="Glyco_18"/>
    <property type="match status" value="1"/>
</dbReference>
<protein>
    <recommendedName>
        <fullName evidence="2">chitinase</fullName>
        <ecNumber evidence="2">3.2.1.14</ecNumber>
    </recommendedName>
</protein>
<organism evidence="10 11">
    <name type="scientific">Cohnella lupini</name>
    <dbReference type="NCBI Taxonomy" id="1294267"/>
    <lineage>
        <taxon>Bacteria</taxon>
        <taxon>Bacillati</taxon>
        <taxon>Bacillota</taxon>
        <taxon>Bacilli</taxon>
        <taxon>Bacillales</taxon>
        <taxon>Paenibacillaceae</taxon>
        <taxon>Cohnella</taxon>
    </lineage>
</organism>
<dbReference type="InterPro" id="IPR017853">
    <property type="entry name" value="GH"/>
</dbReference>
<keyword evidence="4" id="KW-0624">Polysaccharide degradation</keyword>
<feature type="chain" id="PRO_5017697647" description="chitinase" evidence="8">
    <location>
        <begin position="30"/>
        <end position="523"/>
    </location>
</feature>
<feature type="domain" description="GH18" evidence="9">
    <location>
        <begin position="166"/>
        <end position="523"/>
    </location>
</feature>